<accession>A0ABT0CUY1</accession>
<feature type="transmembrane region" description="Helical" evidence="1">
    <location>
        <begin position="101"/>
        <end position="119"/>
    </location>
</feature>
<dbReference type="RefSeq" id="WP_245134276.1">
    <property type="nucleotide sequence ID" value="NZ_CP128477.1"/>
</dbReference>
<dbReference type="Proteomes" id="UP001522662">
    <property type="component" value="Unassembled WGS sequence"/>
</dbReference>
<keyword evidence="2" id="KW-0614">Plasmid</keyword>
<feature type="transmembrane region" description="Helical" evidence="1">
    <location>
        <begin position="69"/>
        <end position="89"/>
    </location>
</feature>
<evidence type="ECO:0000313" key="3">
    <source>
        <dbReference type="Proteomes" id="UP001522662"/>
    </source>
</evidence>
<geneLocation type="plasmid" evidence="2">
    <name>unnamed</name>
</geneLocation>
<proteinExistence type="predicted"/>
<organism evidence="2 3">
    <name type="scientific">Peteryoungia algae</name>
    <dbReference type="NCBI Taxonomy" id="2919917"/>
    <lineage>
        <taxon>Bacteria</taxon>
        <taxon>Pseudomonadati</taxon>
        <taxon>Pseudomonadota</taxon>
        <taxon>Alphaproteobacteria</taxon>
        <taxon>Hyphomicrobiales</taxon>
        <taxon>Rhizobiaceae</taxon>
        <taxon>Peteryoungia</taxon>
    </lineage>
</organism>
<name>A0ABT0CUY1_9HYPH</name>
<dbReference type="EMBL" id="JALAYX010000001">
    <property type="protein sequence ID" value="MCJ8236980.1"/>
    <property type="molecule type" value="Genomic_DNA"/>
</dbReference>
<protein>
    <submittedName>
        <fullName evidence="2">Uncharacterized protein</fullName>
    </submittedName>
</protein>
<reference evidence="2 3" key="1">
    <citation type="submission" date="2022-03" db="EMBL/GenBank/DDBJ databases">
        <title>Rhizobium SSM4.3 sp. nov., isolated from Sediment (Gouqi Island).</title>
        <authorList>
            <person name="Chen G."/>
        </authorList>
    </citation>
    <scope>NUCLEOTIDE SEQUENCE [LARGE SCALE GENOMIC DNA]</scope>
    <source>
        <strain evidence="2 3">SSM4.3</strain>
        <plasmid evidence="2">unnamed</plasmid>
    </source>
</reference>
<evidence type="ECO:0000256" key="1">
    <source>
        <dbReference type="SAM" id="Phobius"/>
    </source>
</evidence>
<keyword evidence="1" id="KW-1133">Transmembrane helix</keyword>
<sequence length="125" mass="13730">MSEPGNRRDWALALGATLTADLLIFPTVYGMLGAPILSRCVSLLIAYAFSQTLRLGIGRGITPRAIFQVPGLWPLLAVTVLINFGLFAILNTRAPEIRPLLHLLLAWTGSMLFLAFGLSRIKRLR</sequence>
<gene>
    <name evidence="2" type="ORF">MKJ03_01460</name>
</gene>
<keyword evidence="3" id="KW-1185">Reference proteome</keyword>
<comment type="caution">
    <text evidence="2">The sequence shown here is derived from an EMBL/GenBank/DDBJ whole genome shotgun (WGS) entry which is preliminary data.</text>
</comment>
<feature type="transmembrane region" description="Helical" evidence="1">
    <location>
        <begin position="36"/>
        <end position="57"/>
    </location>
</feature>
<keyword evidence="1" id="KW-0812">Transmembrane</keyword>
<evidence type="ECO:0000313" key="2">
    <source>
        <dbReference type="EMBL" id="MCJ8236980.1"/>
    </source>
</evidence>
<keyword evidence="1" id="KW-0472">Membrane</keyword>